<protein>
    <submittedName>
        <fullName evidence="9">PTS system, mannose-specific IIB component</fullName>
    </submittedName>
</protein>
<evidence type="ECO:0000313" key="10">
    <source>
        <dbReference type="Proteomes" id="UP000298653"/>
    </source>
</evidence>
<dbReference type="Gene3D" id="3.40.35.10">
    <property type="entry name" value="Phosphotransferase system, sorbose subfamily IIB component"/>
    <property type="match status" value="1"/>
</dbReference>
<dbReference type="GO" id="GO:0005737">
    <property type="term" value="C:cytoplasm"/>
    <property type="evidence" value="ECO:0007669"/>
    <property type="project" value="UniProtKB-SubCell"/>
</dbReference>
<dbReference type="AlphaFoldDB" id="A0A4V1EGQ4"/>
<dbReference type="InterPro" id="IPR036667">
    <property type="entry name" value="PTS_IIB_sorbose-sp_sf"/>
</dbReference>
<dbReference type="RefSeq" id="WP_137330050.1">
    <property type="nucleotide sequence ID" value="NZ_CP040058.1"/>
</dbReference>
<dbReference type="InterPro" id="IPR004720">
    <property type="entry name" value="PTS_IIB_sorbose-sp"/>
</dbReference>
<dbReference type="GO" id="GO:0008982">
    <property type="term" value="F:protein-N(PI)-phosphohistidine-sugar phosphotransferase activity"/>
    <property type="evidence" value="ECO:0007669"/>
    <property type="project" value="InterPro"/>
</dbReference>
<dbReference type="PROSITE" id="PS51101">
    <property type="entry name" value="PTS_EIIB_TYPE_4"/>
    <property type="match status" value="1"/>
</dbReference>
<evidence type="ECO:0000256" key="3">
    <source>
        <dbReference type="ARBA" id="ARBA00022490"/>
    </source>
</evidence>
<keyword evidence="5" id="KW-0808">Transferase</keyword>
<dbReference type="Proteomes" id="UP000298653">
    <property type="component" value="Chromosome"/>
</dbReference>
<keyword evidence="6" id="KW-0598">Phosphotransferase system</keyword>
<keyword evidence="2" id="KW-0813">Transport</keyword>
<evidence type="ECO:0000256" key="4">
    <source>
        <dbReference type="ARBA" id="ARBA00022597"/>
    </source>
</evidence>
<keyword evidence="3" id="KW-0963">Cytoplasm</keyword>
<dbReference type="KEGG" id="arf:AR1Y2_3436"/>
<dbReference type="OrthoDB" id="9788818at2"/>
<dbReference type="GO" id="GO:0016301">
    <property type="term" value="F:kinase activity"/>
    <property type="evidence" value="ECO:0007669"/>
    <property type="project" value="UniProtKB-KW"/>
</dbReference>
<evidence type="ECO:0000256" key="2">
    <source>
        <dbReference type="ARBA" id="ARBA00022448"/>
    </source>
</evidence>
<keyword evidence="10" id="KW-1185">Reference proteome</keyword>
<gene>
    <name evidence="9" type="ORF">AR1Y2_3436</name>
</gene>
<evidence type="ECO:0000259" key="8">
    <source>
        <dbReference type="PROSITE" id="PS51101"/>
    </source>
</evidence>
<keyword evidence="4" id="KW-0762">Sugar transport</keyword>
<dbReference type="EMBL" id="CP040058">
    <property type="protein sequence ID" value="QCP36890.1"/>
    <property type="molecule type" value="Genomic_DNA"/>
</dbReference>
<sequence>MIKKVRVDYRLLHGQVAFSWTSKLSADCILLVTDTLQDDPVRVTSVKLAKPPGVKVVVKTIEESIKAIKSGITDKYQLFIVCENIEGAFRLVKELGIKELNLGGTMPGEDKKCLAPVVYVNQEEEQMLKELIEDGVHVYQQGVPEKAEQKIHL</sequence>
<dbReference type="GO" id="GO:0009401">
    <property type="term" value="P:phosphoenolpyruvate-dependent sugar phosphotransferase system"/>
    <property type="evidence" value="ECO:0007669"/>
    <property type="project" value="UniProtKB-KW"/>
</dbReference>
<accession>A0A4V1EGQ4</accession>
<name>A0A4V1EGQ4_9FIRM</name>
<evidence type="ECO:0000256" key="5">
    <source>
        <dbReference type="ARBA" id="ARBA00022679"/>
    </source>
</evidence>
<evidence type="ECO:0000256" key="7">
    <source>
        <dbReference type="ARBA" id="ARBA00022777"/>
    </source>
</evidence>
<evidence type="ECO:0000256" key="1">
    <source>
        <dbReference type="ARBA" id="ARBA00004496"/>
    </source>
</evidence>
<comment type="subcellular location">
    <subcellularLocation>
        <location evidence="1">Cytoplasm</location>
    </subcellularLocation>
</comment>
<evidence type="ECO:0000313" key="9">
    <source>
        <dbReference type="EMBL" id="QCP36890.1"/>
    </source>
</evidence>
<proteinExistence type="predicted"/>
<reference evidence="9 10" key="1">
    <citation type="submission" date="2019-05" db="EMBL/GenBank/DDBJ databases">
        <title>Complete genome sequencing of Anaerostipes rhamnosivorans.</title>
        <authorList>
            <person name="Bui T.P.N."/>
            <person name="de Vos W.M."/>
        </authorList>
    </citation>
    <scope>NUCLEOTIDE SEQUENCE [LARGE SCALE GENOMIC DNA]</scope>
    <source>
        <strain evidence="9 10">1y2</strain>
    </source>
</reference>
<dbReference type="SUPFAM" id="SSF52728">
    <property type="entry name" value="PTS IIb component"/>
    <property type="match status" value="1"/>
</dbReference>
<dbReference type="Pfam" id="PF03830">
    <property type="entry name" value="PTSIIB_sorb"/>
    <property type="match status" value="1"/>
</dbReference>
<evidence type="ECO:0000256" key="6">
    <source>
        <dbReference type="ARBA" id="ARBA00022683"/>
    </source>
</evidence>
<organism evidence="9 10">
    <name type="scientific">Anaerostipes rhamnosivorans</name>
    <dbReference type="NCBI Taxonomy" id="1229621"/>
    <lineage>
        <taxon>Bacteria</taxon>
        <taxon>Bacillati</taxon>
        <taxon>Bacillota</taxon>
        <taxon>Clostridia</taxon>
        <taxon>Lachnospirales</taxon>
        <taxon>Lachnospiraceae</taxon>
        <taxon>Anaerostipes</taxon>
    </lineage>
</organism>
<keyword evidence="7" id="KW-0418">Kinase</keyword>
<feature type="domain" description="PTS EIIB type-4" evidence="8">
    <location>
        <begin position="1"/>
        <end position="153"/>
    </location>
</feature>